<evidence type="ECO:0000256" key="1">
    <source>
        <dbReference type="ARBA" id="ARBA00006594"/>
    </source>
</evidence>
<comment type="similarity">
    <text evidence="1">Belongs to the N(4)/N(6)-methyltransferase family.</text>
</comment>
<dbReference type="InterPro" id="IPR029063">
    <property type="entry name" value="SAM-dependent_MTases_sf"/>
</dbReference>
<dbReference type="SUPFAM" id="SSF53335">
    <property type="entry name" value="S-adenosyl-L-methionine-dependent methyltransferases"/>
    <property type="match status" value="1"/>
</dbReference>
<proteinExistence type="inferred from homology"/>
<organism evidence="7 8">
    <name type="scientific">Acinetobacter ursingii</name>
    <dbReference type="NCBI Taxonomy" id="108980"/>
    <lineage>
        <taxon>Bacteria</taxon>
        <taxon>Pseudomonadati</taxon>
        <taxon>Pseudomonadota</taxon>
        <taxon>Gammaproteobacteria</taxon>
        <taxon>Moraxellales</taxon>
        <taxon>Moraxellaceae</taxon>
        <taxon>Acinetobacter</taxon>
    </lineage>
</organism>
<dbReference type="Pfam" id="PF13871">
    <property type="entry name" value="Helicase_C_4"/>
    <property type="match status" value="1"/>
</dbReference>
<accession>A0AA46PCC0</accession>
<dbReference type="InterPro" id="IPR027417">
    <property type="entry name" value="P-loop_NTPase"/>
</dbReference>
<dbReference type="SUPFAM" id="SSF52540">
    <property type="entry name" value="P-loop containing nucleoside triphosphate hydrolases"/>
    <property type="match status" value="2"/>
</dbReference>
<evidence type="ECO:0000256" key="4">
    <source>
        <dbReference type="ARBA" id="ARBA00022679"/>
    </source>
</evidence>
<dbReference type="Proteomes" id="UP001164081">
    <property type="component" value="Plasmid pRIVM_C010761_3"/>
</dbReference>
<dbReference type="PRINTS" id="PR00507">
    <property type="entry name" value="N12N6MTFRASE"/>
</dbReference>
<evidence type="ECO:0000256" key="2">
    <source>
        <dbReference type="ARBA" id="ARBA00006992"/>
    </source>
</evidence>
<dbReference type="Pfam" id="PF02384">
    <property type="entry name" value="N6_Mtase"/>
    <property type="match status" value="1"/>
</dbReference>
<evidence type="ECO:0000259" key="6">
    <source>
        <dbReference type="PROSITE" id="PS51194"/>
    </source>
</evidence>
<keyword evidence="4" id="KW-0808">Transferase</keyword>
<dbReference type="CDD" id="cd02440">
    <property type="entry name" value="AdoMet_MTases"/>
    <property type="match status" value="1"/>
</dbReference>
<dbReference type="GO" id="GO:0006355">
    <property type="term" value="P:regulation of DNA-templated transcription"/>
    <property type="evidence" value="ECO:0007669"/>
    <property type="project" value="InterPro"/>
</dbReference>
<feature type="domain" description="Helicase C-terminal" evidence="6">
    <location>
        <begin position="1160"/>
        <end position="1358"/>
    </location>
</feature>
<keyword evidence="5" id="KW-0680">Restriction system</keyword>
<geneLocation type="plasmid" evidence="7 8">
    <name>pRIVM_C010761_3</name>
</geneLocation>
<reference evidence="7" key="1">
    <citation type="journal article" date="2022" name="J Glob Antimicrob Resist">
        <title>Comparative analysis of IMP-4- and OXA-58-containing plasmids of three carbapenemase-producing Acinetobacter ursingii strains in the Netherlands.</title>
        <authorList>
            <person name="Hendrickx A.P.A."/>
            <person name="Schade R.P."/>
            <person name="Landman F."/>
            <person name="Bosch T."/>
            <person name="Schouls L.M."/>
            <person name="van Dijk K."/>
        </authorList>
    </citation>
    <scope>NUCLEOTIDE SEQUENCE</scope>
    <source>
        <strain evidence="7">RIVM_C010761</strain>
    </source>
</reference>
<gene>
    <name evidence="7" type="ORF">LSO58_18565</name>
</gene>
<dbReference type="GO" id="GO:0009307">
    <property type="term" value="P:DNA restriction-modification system"/>
    <property type="evidence" value="ECO:0007669"/>
    <property type="project" value="UniProtKB-KW"/>
</dbReference>
<protein>
    <submittedName>
        <fullName evidence="7">Strawberry notch C-terminal domain-containing protein</fullName>
    </submittedName>
</protein>
<keyword evidence="3" id="KW-0489">Methyltransferase</keyword>
<dbReference type="InterPro" id="IPR026741">
    <property type="entry name" value="SNO"/>
</dbReference>
<dbReference type="PROSITE" id="PS00092">
    <property type="entry name" value="N6_MTASE"/>
    <property type="match status" value="1"/>
</dbReference>
<dbReference type="RefSeq" id="WP_263503930.1">
    <property type="nucleotide sequence ID" value="NZ_CP089047.1"/>
</dbReference>
<evidence type="ECO:0000256" key="5">
    <source>
        <dbReference type="ARBA" id="ARBA00022747"/>
    </source>
</evidence>
<dbReference type="PANTHER" id="PTHR12706:SF30">
    <property type="entry name" value="PROTEIN STRAWBERRY NOTCH-RELATED"/>
    <property type="match status" value="1"/>
</dbReference>
<dbReference type="Gene3D" id="3.40.50.150">
    <property type="entry name" value="Vaccinia Virus protein VP39"/>
    <property type="match status" value="1"/>
</dbReference>
<dbReference type="EMBL" id="CP089047">
    <property type="protein sequence ID" value="UYF77343.1"/>
    <property type="molecule type" value="Genomic_DNA"/>
</dbReference>
<dbReference type="InterPro" id="IPR001650">
    <property type="entry name" value="Helicase_C-like"/>
</dbReference>
<evidence type="ECO:0000313" key="7">
    <source>
        <dbReference type="EMBL" id="UYF77343.1"/>
    </source>
</evidence>
<comment type="similarity">
    <text evidence="2">Belongs to the SBNO family.</text>
</comment>
<dbReference type="Pfam" id="PF13872">
    <property type="entry name" value="AAA_34"/>
    <property type="match status" value="1"/>
</dbReference>
<dbReference type="GO" id="GO:0032259">
    <property type="term" value="P:methylation"/>
    <property type="evidence" value="ECO:0007669"/>
    <property type="project" value="UniProtKB-KW"/>
</dbReference>
<dbReference type="PANTHER" id="PTHR12706">
    <property type="entry name" value="STRAWBERRY NOTCH-RELATED"/>
    <property type="match status" value="1"/>
</dbReference>
<dbReference type="Gene3D" id="3.40.50.300">
    <property type="entry name" value="P-loop containing nucleotide triphosphate hydrolases"/>
    <property type="match status" value="1"/>
</dbReference>
<dbReference type="InterPro" id="IPR002052">
    <property type="entry name" value="DNA_methylase_N6_adenine_CS"/>
</dbReference>
<keyword evidence="7" id="KW-0614">Plasmid</keyword>
<evidence type="ECO:0000313" key="8">
    <source>
        <dbReference type="Proteomes" id="UP001164081"/>
    </source>
</evidence>
<dbReference type="GO" id="GO:0008170">
    <property type="term" value="F:N-methyltransferase activity"/>
    <property type="evidence" value="ECO:0007669"/>
    <property type="project" value="InterPro"/>
</dbReference>
<dbReference type="InterPro" id="IPR039187">
    <property type="entry name" value="SNO_AAA"/>
</dbReference>
<name>A0AA46PCC0_9GAMM</name>
<dbReference type="InterPro" id="IPR026937">
    <property type="entry name" value="SBNO_Helicase_C_dom"/>
</dbReference>
<dbReference type="PROSITE" id="PS51194">
    <property type="entry name" value="HELICASE_CTER"/>
    <property type="match status" value="1"/>
</dbReference>
<sequence>MNQTVNNFTWVNLNNEGFYTRPAKRHHNGKDFFGIEVADLFNKLDKSAVQKSNIEIYKINKTNVLNIYFLNTNINSFVNLLGLNHHQLMFYKTTVGQLNDSYVRAVNDVSTYRYHEAIRNATKIGLNADGLHVFATPYARFFTSDPKKFSDLNNSSFEGQIPNNELWKVFKAGQEHILKRGNISKCALGYAKYILQSNTTVHEHDIDQALKFILNNNQDQNYDLEINPTQKQFFYEQLETAFNVMASKFEATAEKDFFEIVKLHNNQPIKKIIGASELQLQQFSTPITISAICQKLLLDDINGSNQKSILEPTIGNGSLITQFIDSPFLNVVATEIDSNRVKNLQTFFNANSIESNIKVFEGDFTKIPLLNLNNHRKFDYVIANPPFGSIDREQIALISADGQPIQFPTQRLDHKILLETLNLRSDNGRSVYIIGSDSIYDKGLVKGGSKTLLNYLYDNYHVECALELDGSLYKRQGTKVNVRLLVIGEQLPQSRKYDVPDHLEIIKTETDLWKVSEEILFNRHASNQINQSNQIGSIDNETSLSIPDQNSVESTSELGFFDEVSTQTEEDNPFELYAETAAKDENIDVDPTEVKQHGLDLNLPESESSPPLSDSTFKDDNEIETEQEQETFEAKSLQVMYVPVSQVSISNSMIPSDQALLIKESQDEQIKTILLKAENNRELALAIENASGNPFDGFILYTLQYNDVASLAKAYSSEQIDALTSAILTFEHGRSYILGDQTGIGKGRTLAGILRYSLLNNERPVFFTRNAQLFSDLWRDIVDTDTARLIKNPFIFNVDGAISYNNEILYNPIKTSELVSLSEIDKSYDVIFTTYTQFSGRNQTKENLLLRSCDRSTRLLLDESHVAASGESNISYFLNVLKANTGETYYSSATSLKKAKNYNFYSDIFPTQFQGQLKSILENQPSNEILEAISMALAKDGVFMRREHDFSKLEFRTYDSPSHYQTATRELSDQLASVLSRMAYLSGDVDEKVAKINAEIKANIERSKESGWQENRLQVNSMNFASRMHNISRQIILAVTTPLVIDQALEALKENRKPVIGLENTGESLLKMLLVKDEKAISIIDDINELKGKQEFIQLLNQLSSGEISQVEYNKNPLVLNLNNLEEKLSEYNHTEKILAKPPNIADLLESMLDRLDTIQIRDRYGSVRSETIIDEKYLEFKEIIRDEIKKLPDIPLCPLDQMTIALEEKGYKVGEISGREFCLRKINNNDGVVYKVEKRTENTPVEKTKACSEFQSGKLDVMILSRSGSTGLSLHAIPVNGGNLANSDHLRQREFLTAQAPQAIDEFLQLIGRVDRKGQVSHPIISQFDTGLPIQRKFLMMHNAKLSELSANITSNRENVNKQVTDVDLLNKYGDDVAYEYLKNNRALANMLIIDVPEREDKANTDGLIKKIFNRLNFVTISMQEKIIDDLTFAYSEKIQKLNELGINPFVVKVCDWKAKTLDSQEIKTGLGISNVKNKSAFFEPAFYQRVEYESAITPLTSSDVNILVDKGAKLMTTQLAKHLDNYDPKMFDGIEIEPKDLPLSRLLKLYHEVQKVILTKELYESVKHSATQGFLKNDLDNDVFADITNRLKQNIDLDGLKSIISLNSKVFSHVAYQLEKAMIVVDFVNKLSHLADEHNSISLNFAIKTAPSLFDLKERDSFENALIRVTFPKLTSVCLASQNYEVKYTYPSLDAIKSDKLKYLIEDAITTESHQRNVGTALFLRSDTQKLSLMKVFERLEMLNNESSLLHRFDEFEPIKKIKEATLLTGNIISALTVASVSKVHSQSINYTDVNGNRQRALLMSSDIDFRTLTDKIQGLSTIQEAITYLKAIEESRENRISCKLPEFQITKSNSAGNPVLQISIKPFNSVLDNYCLLVQGNRSQIKQFSENENLFRQKNANIEKGMNLVLVGDLSQGSRSTQQANFSFKELRAVLTHLSSEFSTVKINNIDETVLNKIREVEPSDLINSLKN</sequence>
<dbReference type="InterPro" id="IPR003356">
    <property type="entry name" value="DNA_methylase_A-5"/>
</dbReference>
<evidence type="ECO:0000256" key="3">
    <source>
        <dbReference type="ARBA" id="ARBA00022603"/>
    </source>
</evidence>
<dbReference type="GO" id="GO:0003677">
    <property type="term" value="F:DNA binding"/>
    <property type="evidence" value="ECO:0007669"/>
    <property type="project" value="InterPro"/>
</dbReference>